<reference evidence="2" key="1">
    <citation type="journal article" date="2016" name="BMC Genomics">
        <title>The effector candidate repertoire of the arbuscular mycorrhizal fungus Rhizophagus clarus.</title>
        <authorList>
            <person name="Sedzielewska Toro K."/>
            <person name="Brachmann A."/>
        </authorList>
    </citation>
    <scope>NUCLEOTIDE SEQUENCE</scope>
    <source>
        <strain evidence="2">MUCL46238</strain>
    </source>
</reference>
<sequence>MKYSKIFFNLTISIILFLAIHIAKAYHIQVFSTLISSQDCWGWVLDPNNGKVYYDTGRINCTGTCKILDYNSPPPDGTFGVQIHEYKIAKDAQGDQDTCYEVSGSEATWYLDVVDCNKFPGVSPCPS</sequence>
<evidence type="ECO:0000313" key="2">
    <source>
        <dbReference type="EMBL" id="AMJ52433.1"/>
    </source>
</evidence>
<feature type="signal peptide" evidence="1">
    <location>
        <begin position="1"/>
        <end position="25"/>
    </location>
</feature>
<evidence type="ECO:0000256" key="1">
    <source>
        <dbReference type="SAM" id="SignalP"/>
    </source>
</evidence>
<organism evidence="2">
    <name type="scientific">Rhizophagus clarus</name>
    <dbReference type="NCBI Taxonomy" id="94130"/>
    <lineage>
        <taxon>Eukaryota</taxon>
        <taxon>Fungi</taxon>
        <taxon>Fungi incertae sedis</taxon>
        <taxon>Mucoromycota</taxon>
        <taxon>Glomeromycotina</taxon>
        <taxon>Glomeromycetes</taxon>
        <taxon>Glomerales</taxon>
        <taxon>Glomeraceae</taxon>
        <taxon>Rhizophagus</taxon>
    </lineage>
</organism>
<proteinExistence type="predicted"/>
<accession>A0A140D0C0</accession>
<evidence type="ECO:0008006" key="3">
    <source>
        <dbReference type="Google" id="ProtNLM"/>
    </source>
</evidence>
<feature type="chain" id="PRO_5007301831" description="Secreted protein" evidence="1">
    <location>
        <begin position="26"/>
        <end position="127"/>
    </location>
</feature>
<dbReference type="EMBL" id="KU305795">
    <property type="protein sequence ID" value="AMJ52433.1"/>
    <property type="molecule type" value="Genomic_DNA"/>
</dbReference>
<dbReference type="AlphaFoldDB" id="A0A140D0C0"/>
<keyword evidence="1" id="KW-0732">Signal</keyword>
<name>A0A140D0C0_9GLOM</name>
<protein>
    <recommendedName>
        <fullName evidence="3">Secreted protein</fullName>
    </recommendedName>
</protein>